<reference evidence="1" key="1">
    <citation type="submission" date="2013-05" db="EMBL/GenBank/DDBJ databases">
        <authorList>
            <person name="Harkins D.M."/>
            <person name="Durkin A.S."/>
            <person name="Brinkac L.M."/>
            <person name="Haft D.H."/>
            <person name="Selengut J.D."/>
            <person name="Sanka R."/>
            <person name="DePew J."/>
            <person name="Purushe J."/>
            <person name="Hartskeerl R.A."/>
            <person name="Ahmed A."/>
            <person name="van der Linden H."/>
            <person name="Goris M.G.A."/>
            <person name="Vinetz J.M."/>
            <person name="Sutton G.G."/>
            <person name="Nierman W.C."/>
            <person name="Fouts D.E."/>
        </authorList>
    </citation>
    <scope>NUCLEOTIDE SEQUENCE [LARGE SCALE GENOMIC DNA]</scope>
    <source>
        <strain evidence="1">L 60</strain>
    </source>
</reference>
<protein>
    <recommendedName>
        <fullName evidence="3">DUF4365 domain-containing protein</fullName>
    </recommendedName>
</protein>
<dbReference type="Proteomes" id="UP000018747">
    <property type="component" value="Unassembled WGS sequence"/>
</dbReference>
<accession>V6I699</accession>
<keyword evidence="2" id="KW-1185">Reference proteome</keyword>
<sequence>MSMNTSKIEKTGIAIFESLLTNSEYLDSGINKDDRGPSWDGHLILYSKPNTNKKESITGKIPIQIKSTMRKAVVNESINIDRSDLNNYLNDGGIIFLRPIFENDKVYKIFYCLLLPINIQRYLKDVSPTKKKIKISLEEAENAKKIEFICKFFLDNHSEQKNLSNYIDINSIDPKEEIQIIAKTILKKDFRSSLYSPNTFFYAKLINGITVPIKNEFSSFTFSEVGEVLLDDEVYFKSYSVEFSNSTSNILKINNSLTITITENDVDVNFNSPPDLLFPEALDSLKFLKALSEAKKIKFGNSKITFNGILNFGIFQELMDLYDDTRDLLENLGINYDKVKIKELSDNIKTIYAMIFNMKNSDSLFFDSVHAAIFTKYTLLNSTFLFLFLRNQDGSYRSYNFMDRVIGFKDFVIPVNNQPVPCSRFLSIKDVELLSAINGHSDFVFEDLKTYFTFELIPEYQRFMLNLLIPTKKSTKNITIISHCHNAKLRKGKVKTFGKA</sequence>
<evidence type="ECO:0008006" key="3">
    <source>
        <dbReference type="Google" id="ProtNLM"/>
    </source>
</evidence>
<gene>
    <name evidence="1" type="ORF">LEP1GSC062_4322</name>
</gene>
<comment type="caution">
    <text evidence="1">The sequence shown here is derived from an EMBL/GenBank/DDBJ whole genome shotgun (WGS) entry which is preliminary data.</text>
</comment>
<dbReference type="AlphaFoldDB" id="V6I699"/>
<name>V6I699_9LEPT</name>
<evidence type="ECO:0000313" key="1">
    <source>
        <dbReference type="EMBL" id="EQA61454.1"/>
    </source>
</evidence>
<proteinExistence type="predicted"/>
<evidence type="ECO:0000313" key="2">
    <source>
        <dbReference type="Proteomes" id="UP000018747"/>
    </source>
</evidence>
<organism evidence="1 2">
    <name type="scientific">Leptospira alexanderi serovar Manhao 3 str. L 60</name>
    <dbReference type="NCBI Taxonomy" id="1049759"/>
    <lineage>
        <taxon>Bacteria</taxon>
        <taxon>Pseudomonadati</taxon>
        <taxon>Spirochaetota</taxon>
        <taxon>Spirochaetia</taxon>
        <taxon>Leptospirales</taxon>
        <taxon>Leptospiraceae</taxon>
        <taxon>Leptospira</taxon>
    </lineage>
</organism>
<dbReference type="EMBL" id="AHMT02000050">
    <property type="protein sequence ID" value="EQA61454.1"/>
    <property type="molecule type" value="Genomic_DNA"/>
</dbReference>